<dbReference type="Proteomes" id="UP001175000">
    <property type="component" value="Unassembled WGS sequence"/>
</dbReference>
<gene>
    <name evidence="1" type="ORF">B0T14DRAFT_498742</name>
</gene>
<dbReference type="EMBL" id="JAULSU010000006">
    <property type="protein sequence ID" value="KAK0613189.1"/>
    <property type="molecule type" value="Genomic_DNA"/>
</dbReference>
<dbReference type="AlphaFoldDB" id="A0AA39TMZ9"/>
<reference evidence="1" key="1">
    <citation type="submission" date="2023-06" db="EMBL/GenBank/DDBJ databases">
        <title>Genome-scale phylogeny and comparative genomics of the fungal order Sordariales.</title>
        <authorList>
            <consortium name="Lawrence Berkeley National Laboratory"/>
            <person name="Hensen N."/>
            <person name="Bonometti L."/>
            <person name="Westerberg I."/>
            <person name="Brannstrom I.O."/>
            <person name="Guillou S."/>
            <person name="Cros-Aarteil S."/>
            <person name="Calhoun S."/>
            <person name="Haridas S."/>
            <person name="Kuo A."/>
            <person name="Mondo S."/>
            <person name="Pangilinan J."/>
            <person name="Riley R."/>
            <person name="Labutti K."/>
            <person name="Andreopoulos B."/>
            <person name="Lipzen A."/>
            <person name="Chen C."/>
            <person name="Yanf M."/>
            <person name="Daum C."/>
            <person name="Ng V."/>
            <person name="Clum A."/>
            <person name="Steindorff A."/>
            <person name="Ohm R."/>
            <person name="Martin F."/>
            <person name="Silar P."/>
            <person name="Natvig D."/>
            <person name="Lalanne C."/>
            <person name="Gautier V."/>
            <person name="Ament-Velasquez S.L."/>
            <person name="Kruys A."/>
            <person name="Hutchinson M.I."/>
            <person name="Powell A.J."/>
            <person name="Barry K."/>
            <person name="Miller A.N."/>
            <person name="Grigoriev I.V."/>
            <person name="Debuchy R."/>
            <person name="Gladieux P."/>
            <person name="Thoren M.H."/>
            <person name="Johannesson H."/>
        </authorList>
    </citation>
    <scope>NUCLEOTIDE SEQUENCE</scope>
    <source>
        <strain evidence="1">CBS 606.72</strain>
    </source>
</reference>
<keyword evidence="2" id="KW-1185">Reference proteome</keyword>
<evidence type="ECO:0000313" key="2">
    <source>
        <dbReference type="Proteomes" id="UP001175000"/>
    </source>
</evidence>
<name>A0AA39TMZ9_9PEZI</name>
<accession>A0AA39TMZ9</accession>
<comment type="caution">
    <text evidence="1">The sequence shown here is derived from an EMBL/GenBank/DDBJ whole genome shotgun (WGS) entry which is preliminary data.</text>
</comment>
<protein>
    <submittedName>
        <fullName evidence="1">Uncharacterized protein</fullName>
    </submittedName>
</protein>
<evidence type="ECO:0000313" key="1">
    <source>
        <dbReference type="EMBL" id="KAK0613189.1"/>
    </source>
</evidence>
<organism evidence="1 2">
    <name type="scientific">Immersiella caudata</name>
    <dbReference type="NCBI Taxonomy" id="314043"/>
    <lineage>
        <taxon>Eukaryota</taxon>
        <taxon>Fungi</taxon>
        <taxon>Dikarya</taxon>
        <taxon>Ascomycota</taxon>
        <taxon>Pezizomycotina</taxon>
        <taxon>Sordariomycetes</taxon>
        <taxon>Sordariomycetidae</taxon>
        <taxon>Sordariales</taxon>
        <taxon>Lasiosphaeriaceae</taxon>
        <taxon>Immersiella</taxon>
    </lineage>
</organism>
<sequence>MPDRFLDGFLRFHGGFPMTNSEMDRLFGLLSRPTFVEGWRLNQRLSLGQVRRMWDATRQTVEAALIASRVPMGAITFPSPIPCQTTMMLFVAAMGSQVGPHPLPARSTGSALGVPSARGAGPVPFEARSFAAKVPTMGSTEDTFVRTAFKPFDSSKKMSAGNTNNFSAT</sequence>
<proteinExistence type="predicted"/>